<name>A0AA40CIJ7_9PEZI</name>
<proteinExistence type="predicted"/>
<protein>
    <submittedName>
        <fullName evidence="1">Uncharacterized protein</fullName>
    </submittedName>
</protein>
<organism evidence="1 2">
    <name type="scientific">Cercophora newfieldiana</name>
    <dbReference type="NCBI Taxonomy" id="92897"/>
    <lineage>
        <taxon>Eukaryota</taxon>
        <taxon>Fungi</taxon>
        <taxon>Dikarya</taxon>
        <taxon>Ascomycota</taxon>
        <taxon>Pezizomycotina</taxon>
        <taxon>Sordariomycetes</taxon>
        <taxon>Sordariomycetidae</taxon>
        <taxon>Sordariales</taxon>
        <taxon>Lasiosphaeriaceae</taxon>
        <taxon>Cercophora</taxon>
    </lineage>
</organism>
<keyword evidence="2" id="KW-1185">Reference proteome</keyword>
<comment type="caution">
    <text evidence="1">The sequence shown here is derived from an EMBL/GenBank/DDBJ whole genome shotgun (WGS) entry which is preliminary data.</text>
</comment>
<evidence type="ECO:0000313" key="2">
    <source>
        <dbReference type="Proteomes" id="UP001174936"/>
    </source>
</evidence>
<evidence type="ECO:0000313" key="1">
    <source>
        <dbReference type="EMBL" id="KAK0638494.1"/>
    </source>
</evidence>
<gene>
    <name evidence="1" type="ORF">B0T16DRAFT_462271</name>
</gene>
<sequence>MAFAALSKVGLRQTAIPHLINPKIAVSAFSKMASPIPIIIVGAQESVGLIAKEALKPEYEVIHFTLRPAAFAEIPLLLKGEVPSPPSSSIGTGNWSTPPKAVVFGGAFTADNIKELRALVDGTEGNLRKIPWVAVDGSKPRPEVRGNEQGYMAAMSKRFKKGLEELEAEGKLGADGADEVKLV</sequence>
<dbReference type="EMBL" id="JAULSV010000007">
    <property type="protein sequence ID" value="KAK0638494.1"/>
    <property type="molecule type" value="Genomic_DNA"/>
</dbReference>
<dbReference type="Proteomes" id="UP001174936">
    <property type="component" value="Unassembled WGS sequence"/>
</dbReference>
<accession>A0AA40CIJ7</accession>
<reference evidence="1" key="1">
    <citation type="submission" date="2023-06" db="EMBL/GenBank/DDBJ databases">
        <title>Genome-scale phylogeny and comparative genomics of the fungal order Sordariales.</title>
        <authorList>
            <consortium name="Lawrence Berkeley National Laboratory"/>
            <person name="Hensen N."/>
            <person name="Bonometti L."/>
            <person name="Westerberg I."/>
            <person name="Brannstrom I.O."/>
            <person name="Guillou S."/>
            <person name="Cros-Aarteil S."/>
            <person name="Calhoun S."/>
            <person name="Haridas S."/>
            <person name="Kuo A."/>
            <person name="Mondo S."/>
            <person name="Pangilinan J."/>
            <person name="Riley R."/>
            <person name="Labutti K."/>
            <person name="Andreopoulos B."/>
            <person name="Lipzen A."/>
            <person name="Chen C."/>
            <person name="Yanf M."/>
            <person name="Daum C."/>
            <person name="Ng V."/>
            <person name="Clum A."/>
            <person name="Steindorff A."/>
            <person name="Ohm R."/>
            <person name="Martin F."/>
            <person name="Silar P."/>
            <person name="Natvig D."/>
            <person name="Lalanne C."/>
            <person name="Gautier V."/>
            <person name="Ament-Velasquez S.L."/>
            <person name="Kruys A."/>
            <person name="Hutchinson M.I."/>
            <person name="Powell A.J."/>
            <person name="Barry K."/>
            <person name="Miller A.N."/>
            <person name="Grigoriev I.V."/>
            <person name="Debuchy R."/>
            <person name="Gladieux P."/>
            <person name="Thoren M.H."/>
            <person name="Johannesson H."/>
        </authorList>
    </citation>
    <scope>NUCLEOTIDE SEQUENCE</scope>
    <source>
        <strain evidence="1">SMH2532-1</strain>
    </source>
</reference>
<dbReference type="AlphaFoldDB" id="A0AA40CIJ7"/>